<feature type="domain" description="Saccharopine dehydrogenase NADP binding" evidence="1">
    <location>
        <begin position="5"/>
        <end position="102"/>
    </location>
</feature>
<reference evidence="2" key="1">
    <citation type="submission" date="2018-05" db="EMBL/GenBank/DDBJ databases">
        <authorList>
            <person name="Lanie J.A."/>
            <person name="Ng W.-L."/>
            <person name="Kazmierczak K.M."/>
            <person name="Andrzejewski T.M."/>
            <person name="Davidsen T.M."/>
            <person name="Wayne K.J."/>
            <person name="Tettelin H."/>
            <person name="Glass J.I."/>
            <person name="Rusch D."/>
            <person name="Podicherti R."/>
            <person name="Tsui H.-C.T."/>
            <person name="Winkler M.E."/>
        </authorList>
    </citation>
    <scope>NUCLEOTIDE SEQUENCE</scope>
</reference>
<dbReference type="InterPro" id="IPR036291">
    <property type="entry name" value="NAD(P)-bd_dom_sf"/>
</dbReference>
<proteinExistence type="predicted"/>
<dbReference type="Pfam" id="PF03435">
    <property type="entry name" value="Sacchrp_dh_NADP"/>
    <property type="match status" value="1"/>
</dbReference>
<sequence>MKTWMIYGANGYSARIILNVASERGMKPIIAGRNRDQIDQLSSEHDLDSRIFDLTSFDSVSEKISDIDILLNCAGPFSSTAEMMISACLHTSTHYIDITGEIDVFEYAHSKDNEAKSSNVVICPGVGFDVIPTDCLAVLLQNELPSGTDLSLAFQAVGSKLSPGTLKTAVEGASKGGWIRKNGELFSVPLAYATREIDFGSGPRNTVSISWGDVSTAYFSTGIPNIQVYFPMSEKGIERLRKRRKYAKIMKSTMIQNFLKHRIEKNIKGQSEEERKNSKTNIWGELTDPSGQSVVGRFATGNGYDVTAVGAIEIVSFLNENVVDGGYYSPAMLAGTSILEKLPGYTGIQFEKFKKEEDE</sequence>
<organism evidence="2">
    <name type="scientific">marine metagenome</name>
    <dbReference type="NCBI Taxonomy" id="408172"/>
    <lineage>
        <taxon>unclassified sequences</taxon>
        <taxon>metagenomes</taxon>
        <taxon>ecological metagenomes</taxon>
    </lineage>
</organism>
<dbReference type="SUPFAM" id="SSF51735">
    <property type="entry name" value="NAD(P)-binding Rossmann-fold domains"/>
    <property type="match status" value="1"/>
</dbReference>
<dbReference type="InterPro" id="IPR005097">
    <property type="entry name" value="Sacchrp_dh_NADP-bd"/>
</dbReference>
<dbReference type="PANTHER" id="PTHR43781:SF1">
    <property type="entry name" value="SACCHAROPINE DEHYDROGENASE"/>
    <property type="match status" value="1"/>
</dbReference>
<dbReference type="AlphaFoldDB" id="A0A381S3L1"/>
<dbReference type="Gene3D" id="3.40.50.720">
    <property type="entry name" value="NAD(P)-binding Rossmann-like Domain"/>
    <property type="match status" value="1"/>
</dbReference>
<accession>A0A381S3L1</accession>
<dbReference type="EMBL" id="UINC01002628">
    <property type="protein sequence ID" value="SUZ98685.1"/>
    <property type="molecule type" value="Genomic_DNA"/>
</dbReference>
<dbReference type="PANTHER" id="PTHR43781">
    <property type="entry name" value="SACCHAROPINE DEHYDROGENASE"/>
    <property type="match status" value="1"/>
</dbReference>
<evidence type="ECO:0000313" key="2">
    <source>
        <dbReference type="EMBL" id="SUZ98685.1"/>
    </source>
</evidence>
<gene>
    <name evidence="2" type="ORF">METZ01_LOCUS51539</name>
</gene>
<evidence type="ECO:0000259" key="1">
    <source>
        <dbReference type="Pfam" id="PF03435"/>
    </source>
</evidence>
<name>A0A381S3L1_9ZZZZ</name>
<protein>
    <recommendedName>
        <fullName evidence="1">Saccharopine dehydrogenase NADP binding domain-containing protein</fullName>
    </recommendedName>
</protein>